<dbReference type="AlphaFoldDB" id="A0A175W688"/>
<feature type="transmembrane region" description="Helical" evidence="5">
    <location>
        <begin position="131"/>
        <end position="152"/>
    </location>
</feature>
<evidence type="ECO:0000313" key="7">
    <source>
        <dbReference type="EMBL" id="KXX79163.1"/>
    </source>
</evidence>
<feature type="transmembrane region" description="Helical" evidence="5">
    <location>
        <begin position="107"/>
        <end position="125"/>
    </location>
</feature>
<feature type="transmembrane region" description="Helical" evidence="5">
    <location>
        <begin position="76"/>
        <end position="95"/>
    </location>
</feature>
<dbReference type="Pfam" id="PF07690">
    <property type="entry name" value="MFS_1"/>
    <property type="match status" value="1"/>
</dbReference>
<evidence type="ECO:0000256" key="4">
    <source>
        <dbReference type="ARBA" id="ARBA00023136"/>
    </source>
</evidence>
<dbReference type="EMBL" id="LCTW02000026">
    <property type="protein sequence ID" value="KXX81825.1"/>
    <property type="molecule type" value="Genomic_DNA"/>
</dbReference>
<feature type="transmembrane region" description="Helical" evidence="5">
    <location>
        <begin position="195"/>
        <end position="220"/>
    </location>
</feature>
<dbReference type="FunFam" id="1.20.1250.20:FF:000011">
    <property type="entry name" value="MFS multidrug transporter, putative"/>
    <property type="match status" value="1"/>
</dbReference>
<gene>
    <name evidence="8" type="ORF">MMYC01_201861</name>
    <name evidence="7" type="ORF">MMYC01_204836</name>
</gene>
<evidence type="ECO:0000313" key="9">
    <source>
        <dbReference type="Proteomes" id="UP000078237"/>
    </source>
</evidence>
<keyword evidence="9" id="KW-1185">Reference proteome</keyword>
<evidence type="ECO:0000313" key="8">
    <source>
        <dbReference type="EMBL" id="KXX81825.1"/>
    </source>
</evidence>
<dbReference type="InterPro" id="IPR020846">
    <property type="entry name" value="MFS_dom"/>
</dbReference>
<reference evidence="9" key="2">
    <citation type="submission" date="2015-06" db="EMBL/GenBank/DDBJ databases">
        <authorList>
            <person name="van de Sande W.W.J."/>
        </authorList>
    </citation>
    <scope>NUCLEOTIDE SEQUENCE [LARGE SCALE GENOMIC DNA]</scope>
    <source>
        <strain evidence="9">mm55</strain>
    </source>
</reference>
<accession>A0A175W688</accession>
<dbReference type="InterPro" id="IPR036259">
    <property type="entry name" value="MFS_trans_sf"/>
</dbReference>
<organism evidence="7 9">
    <name type="scientific">Madurella mycetomatis</name>
    <dbReference type="NCBI Taxonomy" id="100816"/>
    <lineage>
        <taxon>Eukaryota</taxon>
        <taxon>Fungi</taxon>
        <taxon>Dikarya</taxon>
        <taxon>Ascomycota</taxon>
        <taxon>Pezizomycotina</taxon>
        <taxon>Sordariomycetes</taxon>
        <taxon>Sordariomycetidae</taxon>
        <taxon>Sordariales</taxon>
        <taxon>Sordariales incertae sedis</taxon>
        <taxon>Madurella</taxon>
    </lineage>
</organism>
<dbReference type="GO" id="GO:0042908">
    <property type="term" value="P:xenobiotic transport"/>
    <property type="evidence" value="ECO:0007669"/>
    <property type="project" value="UniProtKB-ARBA"/>
</dbReference>
<reference evidence="7" key="1">
    <citation type="submission" date="2015-06" db="EMBL/GenBank/DDBJ databases">
        <authorList>
            <person name="Hoefler B.C."/>
            <person name="Straight P.D."/>
        </authorList>
    </citation>
    <scope>NUCLEOTIDE SEQUENCE [LARGE SCALE GENOMIC DNA]</scope>
    <source>
        <strain evidence="7">Mm55</strain>
    </source>
</reference>
<dbReference type="GO" id="GO:0140115">
    <property type="term" value="P:export across plasma membrane"/>
    <property type="evidence" value="ECO:0007669"/>
    <property type="project" value="UniProtKB-ARBA"/>
</dbReference>
<dbReference type="InterPro" id="IPR011701">
    <property type="entry name" value="MFS"/>
</dbReference>
<evidence type="ECO:0000256" key="3">
    <source>
        <dbReference type="ARBA" id="ARBA00022989"/>
    </source>
</evidence>
<comment type="caution">
    <text evidence="7">The sequence shown here is derived from an EMBL/GenBank/DDBJ whole genome shotgun (WGS) entry which is preliminary data.</text>
</comment>
<feature type="transmembrane region" description="Helical" evidence="5">
    <location>
        <begin position="381"/>
        <end position="406"/>
    </location>
</feature>
<proteinExistence type="predicted"/>
<name>A0A175W688_9PEZI</name>
<dbReference type="SUPFAM" id="SSF103473">
    <property type="entry name" value="MFS general substrate transporter"/>
    <property type="match status" value="1"/>
</dbReference>
<feature type="transmembrane region" description="Helical" evidence="5">
    <location>
        <begin position="418"/>
        <end position="437"/>
    </location>
</feature>
<feature type="transmembrane region" description="Helical" evidence="5">
    <location>
        <begin position="43"/>
        <end position="64"/>
    </location>
</feature>
<dbReference type="PROSITE" id="PS50850">
    <property type="entry name" value="MFS"/>
    <property type="match status" value="1"/>
</dbReference>
<dbReference type="PANTHER" id="PTHR23502">
    <property type="entry name" value="MAJOR FACILITATOR SUPERFAMILY"/>
    <property type="match status" value="1"/>
</dbReference>
<dbReference type="PROSITE" id="PS00216">
    <property type="entry name" value="SUGAR_TRANSPORT_1"/>
    <property type="match status" value="1"/>
</dbReference>
<evidence type="ECO:0000259" key="6">
    <source>
        <dbReference type="PROSITE" id="PS50850"/>
    </source>
</evidence>
<sequence length="477" mass="51581">MNGEAEPLLHRQTQSDLVDLGSPNHPLNPVNLPQWRKWAGASVLGAMTFVVAFASAVFNAAIPVTAEEFGVSPETMAWGTALFVFGFATGPILMGPASEVYGRKSPFFLGYLLFVLAQIPVGLGHDATTVLIFRFLGGVTSSVCPAITGGWLADFLRPVERGVAVAIFAATTLVGPGIGAISSQALVQSDAGWRWIAWSTMLLGVFFGAAGFIILPETYVPVIEKRHARRLRWQTKNWALHSKLDEQPVSVRDFITRYLTRPLAMLALEPILFAMTMYISFTFGLIYLLFVAYPISFVQQRGFGAVGGTLPLLAICFGVILGGFYASWFTLTTFKRKAASGSSLVPEDRLPPMIVGAVSLTVGLFWFAWTSSPALSPWPQILAGVPIGVGVQVILLQALAYLIDMYTTRAASAISGTMIVRSLIGGTFPLFAARIYYELGVFWATNLLGICALALTPIPVVFLYYGGKIRSLGRYNG</sequence>
<feature type="transmembrane region" description="Helical" evidence="5">
    <location>
        <begin position="164"/>
        <end position="183"/>
    </location>
</feature>
<dbReference type="GO" id="GO:0022857">
    <property type="term" value="F:transmembrane transporter activity"/>
    <property type="evidence" value="ECO:0007669"/>
    <property type="project" value="InterPro"/>
</dbReference>
<dbReference type="Gene3D" id="1.20.1250.20">
    <property type="entry name" value="MFS general substrate transporter like domains"/>
    <property type="match status" value="1"/>
</dbReference>
<dbReference type="PANTHER" id="PTHR23502:SF47">
    <property type="entry name" value="MAJOR FACILITATOR SUPERFAMILY (MFS) PROFILE DOMAIN-CONTAINING PROTEIN-RELATED"/>
    <property type="match status" value="1"/>
</dbReference>
<feature type="transmembrane region" description="Helical" evidence="5">
    <location>
        <begin position="350"/>
        <end position="369"/>
    </location>
</feature>
<evidence type="ECO:0000256" key="1">
    <source>
        <dbReference type="ARBA" id="ARBA00004141"/>
    </source>
</evidence>
<feature type="domain" description="Major facilitator superfamily (MFS) profile" evidence="6">
    <location>
        <begin position="40"/>
        <end position="469"/>
    </location>
</feature>
<dbReference type="InterPro" id="IPR005829">
    <property type="entry name" value="Sugar_transporter_CS"/>
</dbReference>
<comment type="subcellular location">
    <subcellularLocation>
        <location evidence="1">Membrane</location>
        <topology evidence="1">Multi-pass membrane protein</topology>
    </subcellularLocation>
</comment>
<reference evidence="7 9" key="3">
    <citation type="submission" date="2016-01" db="EMBL/GenBank/DDBJ databases">
        <title>Madurella mycetomatis genome sequencing.</title>
        <authorList>
            <person name="Van De Sande W."/>
        </authorList>
    </citation>
    <scope>NUCLEOTIDE SEQUENCE [LARGE SCALE GENOMIC DNA]</scope>
    <source>
        <strain evidence="7">Mm55</strain>
        <strain evidence="9">mm55</strain>
    </source>
</reference>
<evidence type="ECO:0000256" key="2">
    <source>
        <dbReference type="ARBA" id="ARBA00022692"/>
    </source>
</evidence>
<dbReference type="Proteomes" id="UP000078237">
    <property type="component" value="Unassembled WGS sequence"/>
</dbReference>
<dbReference type="OrthoDB" id="9986881at2759"/>
<dbReference type="GO" id="GO:0005886">
    <property type="term" value="C:plasma membrane"/>
    <property type="evidence" value="ECO:0007669"/>
    <property type="project" value="TreeGrafter"/>
</dbReference>
<keyword evidence="2 5" id="KW-0812">Transmembrane</keyword>
<dbReference type="STRING" id="100816.A0A175W688"/>
<dbReference type="VEuPathDB" id="FungiDB:MMYC01_204836"/>
<feature type="transmembrane region" description="Helical" evidence="5">
    <location>
        <begin position="271"/>
        <end position="293"/>
    </location>
</feature>
<keyword evidence="3 5" id="KW-1133">Transmembrane helix</keyword>
<protein>
    <recommendedName>
        <fullName evidence="6">Major facilitator superfamily (MFS) profile domain-containing protein</fullName>
    </recommendedName>
</protein>
<keyword evidence="4 5" id="KW-0472">Membrane</keyword>
<dbReference type="EMBL" id="LCTW02000095">
    <property type="protein sequence ID" value="KXX79163.1"/>
    <property type="molecule type" value="Genomic_DNA"/>
</dbReference>
<feature type="transmembrane region" description="Helical" evidence="5">
    <location>
        <begin position="305"/>
        <end position="329"/>
    </location>
</feature>
<evidence type="ECO:0000256" key="5">
    <source>
        <dbReference type="SAM" id="Phobius"/>
    </source>
</evidence>
<dbReference type="VEuPathDB" id="FungiDB:MMYC01_201861"/>
<feature type="transmembrane region" description="Helical" evidence="5">
    <location>
        <begin position="443"/>
        <end position="465"/>
    </location>
</feature>